<name>A0ABV8AND3_9FLAO</name>
<feature type="chain" id="PRO_5046791513" description="Lipocalin-like domain-containing protein" evidence="1">
    <location>
        <begin position="25"/>
        <end position="760"/>
    </location>
</feature>
<proteinExistence type="predicted"/>
<keyword evidence="3" id="KW-1185">Reference proteome</keyword>
<evidence type="ECO:0008006" key="4">
    <source>
        <dbReference type="Google" id="ProtNLM"/>
    </source>
</evidence>
<dbReference type="Proteomes" id="UP001595812">
    <property type="component" value="Unassembled WGS sequence"/>
</dbReference>
<dbReference type="RefSeq" id="WP_386102682.1">
    <property type="nucleotide sequence ID" value="NZ_JBHSAT010000023.1"/>
</dbReference>
<evidence type="ECO:0000313" key="2">
    <source>
        <dbReference type="EMBL" id="MFC3878401.1"/>
    </source>
</evidence>
<reference evidence="3" key="1">
    <citation type="journal article" date="2019" name="Int. J. Syst. Evol. Microbiol.">
        <title>The Global Catalogue of Microorganisms (GCM) 10K type strain sequencing project: providing services to taxonomists for standard genome sequencing and annotation.</title>
        <authorList>
            <consortium name="The Broad Institute Genomics Platform"/>
            <consortium name="The Broad Institute Genome Sequencing Center for Infectious Disease"/>
            <person name="Wu L."/>
            <person name="Ma J."/>
        </authorList>
    </citation>
    <scope>NUCLEOTIDE SEQUENCE [LARGE SCALE GENOMIC DNA]</scope>
    <source>
        <strain evidence="3">CECT 8979</strain>
    </source>
</reference>
<gene>
    <name evidence="2" type="ORF">ACFOSX_14265</name>
</gene>
<protein>
    <recommendedName>
        <fullName evidence="4">Lipocalin-like domain-containing protein</fullName>
    </recommendedName>
</protein>
<organism evidence="2 3">
    <name type="scientific">Winogradskyella maritima</name>
    <dbReference type="NCBI Taxonomy" id="1517766"/>
    <lineage>
        <taxon>Bacteria</taxon>
        <taxon>Pseudomonadati</taxon>
        <taxon>Bacteroidota</taxon>
        <taxon>Flavobacteriia</taxon>
        <taxon>Flavobacteriales</taxon>
        <taxon>Flavobacteriaceae</taxon>
        <taxon>Winogradskyella</taxon>
    </lineage>
</organism>
<comment type="caution">
    <text evidence="2">The sequence shown here is derived from an EMBL/GenBank/DDBJ whole genome shotgun (WGS) entry which is preliminary data.</text>
</comment>
<feature type="signal peptide" evidence="1">
    <location>
        <begin position="1"/>
        <end position="24"/>
    </location>
</feature>
<sequence>MKFQIKNYLLVAFFALMTLFSCQNEETEIINPSETETIEANSMLANVMRSTSANSVRRDNVLDNSSCFSVDLPVTVVVSDITITITTEEDLEDLEDLLEDLEVDLPEFVFPITIIYSDYTELVIENQDQFEALLEQCFDDDDTIECVDFIYPISFSVFNSQFVLVDTITIEDDEALYDFLDRLEDESETLIVSLNFPVSLEYANGETTTVNTNAELADAIAMAGDDCEDDDYITCSVDDIKSFLKECSWTIDHDVEVLDDLEITFNDDFTFVIMGENLNEEVTGNWTVEETDNGTYLILSDLSAFQDDLGGEYLITECDDDDFELIKGDIEVDLDRNCESDINCSASDITQRLRTCYWYATSNLLPGDASNKLKFTENNTVFYFNNDTDMFVEIGEWAVVIVGMERKLELNLIAPYQALTGFWTVTECDDDYFSLANGDNVLMLEQECFDANPFECYNEEGYELVKCDENNTGTAQFNIYEAVPDCNVGFTVMITFHTSLSGAENDSDILEGATAYTNLSNPQTVYVKVQKVNHPDINIIYPVELVVEQCNTQNPFECFDGTVLEACDDTDGVFDNDLAKFDLTSIIEQADCDAEFNWSFHVSVADAETNVNPIAEPATYVSANGFVILRIENANGEYMLYDIGLTVVGCSDSGCSFEDFNANIVTCEWTISEYNGSTSFDIFNINFMADGSLTIMSETETYTGNWTSALDGYIYLEMTDISGGNVQVFNGINYKLVECTSEQLIFHNGDDQLTLDKVCN</sequence>
<dbReference type="EMBL" id="JBHSAT010000023">
    <property type="protein sequence ID" value="MFC3878401.1"/>
    <property type="molecule type" value="Genomic_DNA"/>
</dbReference>
<evidence type="ECO:0000256" key="1">
    <source>
        <dbReference type="SAM" id="SignalP"/>
    </source>
</evidence>
<dbReference type="PROSITE" id="PS51257">
    <property type="entry name" value="PROKAR_LIPOPROTEIN"/>
    <property type="match status" value="1"/>
</dbReference>
<evidence type="ECO:0000313" key="3">
    <source>
        <dbReference type="Proteomes" id="UP001595812"/>
    </source>
</evidence>
<keyword evidence="1" id="KW-0732">Signal</keyword>
<accession>A0ABV8AND3</accession>